<dbReference type="HOGENOM" id="CLU_089577_0_0_9"/>
<dbReference type="Proteomes" id="UP000004968">
    <property type="component" value="Unassembled WGS sequence"/>
</dbReference>
<evidence type="ECO:0000313" key="2">
    <source>
        <dbReference type="EMBL" id="EFD00782.1"/>
    </source>
</evidence>
<comment type="caution">
    <text evidence="2">The sequence shown here is derived from an EMBL/GenBank/DDBJ whole genome shotgun (WGS) entry which is preliminary data.</text>
</comment>
<keyword evidence="1" id="KW-0472">Membrane</keyword>
<feature type="transmembrane region" description="Helical" evidence="1">
    <location>
        <begin position="12"/>
        <end position="29"/>
    </location>
</feature>
<sequence>MKEIMKKDKALWGSISILVGIVIAILALVRGDMQTWLLLGVFSLWGSWIIVILLLPYMRQAKRRQQRKYRLKRLYADGIYTPAPQAKEKKEGAPMEHLLLRHVNHRISSYLRAAYPDVTWSWCEKEPERLAVYGGIGRIRVYGIPDFDHADVTVDQQANIDCSMVKIVPLSHIGAAPDEEHKAPPNRQPVDPQIWYEVQGRKILETLMADLNSRGHNSLTLYENGNICIRQDNEEVAQEQLPAFPERTYWPRLVKVFERNGLAAKITDTGIVVTW</sequence>
<feature type="transmembrane region" description="Helical" evidence="1">
    <location>
        <begin position="35"/>
        <end position="58"/>
    </location>
</feature>
<gene>
    <name evidence="2" type="ORF">CLOSTHATH_01013</name>
</gene>
<name>D3ABN5_9FIRM</name>
<dbReference type="AlphaFoldDB" id="D3ABN5"/>
<proteinExistence type="predicted"/>
<organism evidence="2 3">
    <name type="scientific">Hungatella hathewayi DSM 13479</name>
    <dbReference type="NCBI Taxonomy" id="566550"/>
    <lineage>
        <taxon>Bacteria</taxon>
        <taxon>Bacillati</taxon>
        <taxon>Bacillota</taxon>
        <taxon>Clostridia</taxon>
        <taxon>Lachnospirales</taxon>
        <taxon>Lachnospiraceae</taxon>
        <taxon>Hungatella</taxon>
    </lineage>
</organism>
<dbReference type="EMBL" id="ACIO01000072">
    <property type="protein sequence ID" value="EFD00782.1"/>
    <property type="molecule type" value="Genomic_DNA"/>
</dbReference>
<evidence type="ECO:0000256" key="1">
    <source>
        <dbReference type="SAM" id="Phobius"/>
    </source>
</evidence>
<evidence type="ECO:0000313" key="3">
    <source>
        <dbReference type="Proteomes" id="UP000004968"/>
    </source>
</evidence>
<accession>D3ABN5</accession>
<keyword evidence="1" id="KW-1133">Transmembrane helix</keyword>
<protein>
    <submittedName>
        <fullName evidence="2">Uncharacterized protein</fullName>
    </submittedName>
</protein>
<keyword evidence="1" id="KW-0812">Transmembrane</keyword>
<reference evidence="2 3" key="1">
    <citation type="submission" date="2010-01" db="EMBL/GenBank/DDBJ databases">
        <authorList>
            <person name="Weinstock G."/>
            <person name="Sodergren E."/>
            <person name="Clifton S."/>
            <person name="Fulton L."/>
            <person name="Fulton B."/>
            <person name="Courtney L."/>
            <person name="Fronick C."/>
            <person name="Harrison M."/>
            <person name="Strong C."/>
            <person name="Farmer C."/>
            <person name="Delahaunty K."/>
            <person name="Markovic C."/>
            <person name="Hall O."/>
            <person name="Minx P."/>
            <person name="Tomlinson C."/>
            <person name="Mitreva M."/>
            <person name="Nelson J."/>
            <person name="Hou S."/>
            <person name="Wollam A."/>
            <person name="Pepin K.H."/>
            <person name="Johnson M."/>
            <person name="Bhonagiri V."/>
            <person name="Nash W.E."/>
            <person name="Warren W."/>
            <person name="Chinwalla A."/>
            <person name="Mardis E.R."/>
            <person name="Wilson R.K."/>
        </authorList>
    </citation>
    <scope>NUCLEOTIDE SEQUENCE [LARGE SCALE GENOMIC DNA]</scope>
    <source>
        <strain evidence="2 3">DSM 13479</strain>
    </source>
</reference>